<dbReference type="RefSeq" id="XP_024318200.1">
    <property type="nucleotide sequence ID" value="XM_024462432.1"/>
</dbReference>
<dbReference type="Gramene" id="PNT68076">
    <property type="protein sequence ID" value="PNT68076"/>
    <property type="gene ID" value="BRADI_3g35617v3"/>
</dbReference>
<feature type="transmembrane region" description="Helical" evidence="2">
    <location>
        <begin position="221"/>
        <end position="243"/>
    </location>
</feature>
<proteinExistence type="predicted"/>
<feature type="region of interest" description="Disordered" evidence="1">
    <location>
        <begin position="261"/>
        <end position="280"/>
    </location>
</feature>
<keyword evidence="5" id="KW-1185">Reference proteome</keyword>
<dbReference type="ExpressionAtlas" id="A0A2K2D1B7">
    <property type="expression patterns" value="baseline"/>
</dbReference>
<dbReference type="Proteomes" id="UP000008810">
    <property type="component" value="Chromosome 3"/>
</dbReference>
<dbReference type="AlphaFoldDB" id="A0A2K2D1B7"/>
<feature type="transmembrane region" description="Helical" evidence="2">
    <location>
        <begin position="189"/>
        <end position="209"/>
    </location>
</feature>
<reference evidence="3" key="2">
    <citation type="submission" date="2017-06" db="EMBL/GenBank/DDBJ databases">
        <title>WGS assembly of Brachypodium distachyon.</title>
        <authorList>
            <consortium name="The International Brachypodium Initiative"/>
            <person name="Lucas S."/>
            <person name="Harmon-Smith M."/>
            <person name="Lail K."/>
            <person name="Tice H."/>
            <person name="Grimwood J."/>
            <person name="Bruce D."/>
            <person name="Barry K."/>
            <person name="Shu S."/>
            <person name="Lindquist E."/>
            <person name="Wang M."/>
            <person name="Pitluck S."/>
            <person name="Vogel J.P."/>
            <person name="Garvin D.F."/>
            <person name="Mockler T.C."/>
            <person name="Schmutz J."/>
            <person name="Rokhsar D."/>
            <person name="Bevan M.W."/>
        </authorList>
    </citation>
    <scope>NUCLEOTIDE SEQUENCE</scope>
    <source>
        <strain evidence="3">Bd21</strain>
    </source>
</reference>
<accession>A0A2K2D1B7</accession>
<feature type="region of interest" description="Disordered" evidence="1">
    <location>
        <begin position="31"/>
        <end position="55"/>
    </location>
</feature>
<evidence type="ECO:0000313" key="5">
    <source>
        <dbReference type="Proteomes" id="UP000008810"/>
    </source>
</evidence>
<keyword evidence="2" id="KW-0812">Transmembrane</keyword>
<organism evidence="3">
    <name type="scientific">Brachypodium distachyon</name>
    <name type="common">Purple false brome</name>
    <name type="synonym">Trachynia distachya</name>
    <dbReference type="NCBI Taxonomy" id="15368"/>
    <lineage>
        <taxon>Eukaryota</taxon>
        <taxon>Viridiplantae</taxon>
        <taxon>Streptophyta</taxon>
        <taxon>Embryophyta</taxon>
        <taxon>Tracheophyta</taxon>
        <taxon>Spermatophyta</taxon>
        <taxon>Magnoliopsida</taxon>
        <taxon>Liliopsida</taxon>
        <taxon>Poales</taxon>
        <taxon>Poaceae</taxon>
        <taxon>BOP clade</taxon>
        <taxon>Pooideae</taxon>
        <taxon>Stipodae</taxon>
        <taxon>Brachypodieae</taxon>
        <taxon>Brachypodium</taxon>
    </lineage>
</organism>
<evidence type="ECO:0000256" key="2">
    <source>
        <dbReference type="SAM" id="Phobius"/>
    </source>
</evidence>
<dbReference type="EMBL" id="CM000882">
    <property type="protein sequence ID" value="PNT68076.1"/>
    <property type="molecule type" value="Genomic_DNA"/>
</dbReference>
<dbReference type="GeneID" id="104583709"/>
<gene>
    <name evidence="4" type="primary">LOC104583709</name>
    <name evidence="3" type="ORF">BRADI_3g35617v3</name>
</gene>
<dbReference type="EnsemblPlants" id="PNT68076">
    <property type="protein sequence ID" value="PNT68076"/>
    <property type="gene ID" value="BRADI_3g35617v3"/>
</dbReference>
<sequence length="280" mass="30063">MPKLLRHRSAALSISMTSFILNSSARRNLRSTVSARSSSRTSGTPQMSSSFGSASSSDAVGTKVSSMASTVHPWAPLSWAPRSSPPFRRRPCSPAAAASRRGVFSVGVTLAGSASPCHSTASSRTTTMVSPSLLLAQQLPLSFPSNTPFESARFYTLTTIRGMPCDATCYVLLRSHLTLDTSKLLSQRFFLSVEFFSSFLCQLSTSVLLSVNSFRILCMEIAASFAVYFRGFLEVLVTLLWSYGATKTKVHMDCSDAHSERARARGGGTRGAGQLVSSSN</sequence>
<evidence type="ECO:0000313" key="4">
    <source>
        <dbReference type="EnsemblPlants" id="PNT68076"/>
    </source>
</evidence>
<reference evidence="3 4" key="1">
    <citation type="journal article" date="2010" name="Nature">
        <title>Genome sequencing and analysis of the model grass Brachypodium distachyon.</title>
        <authorList>
            <consortium name="International Brachypodium Initiative"/>
        </authorList>
    </citation>
    <scope>NUCLEOTIDE SEQUENCE [LARGE SCALE GENOMIC DNA]</scope>
    <source>
        <strain evidence="3">Bd21</strain>
        <strain evidence="4">cv. Bd21</strain>
    </source>
</reference>
<name>A0A2K2D1B7_BRADI</name>
<keyword evidence="2" id="KW-1133">Transmembrane helix</keyword>
<evidence type="ECO:0000256" key="1">
    <source>
        <dbReference type="SAM" id="MobiDB-lite"/>
    </source>
</evidence>
<evidence type="ECO:0000313" key="3">
    <source>
        <dbReference type="EMBL" id="PNT68076.1"/>
    </source>
</evidence>
<reference evidence="4" key="3">
    <citation type="submission" date="2018-08" db="UniProtKB">
        <authorList>
            <consortium name="EnsemblPlants"/>
        </authorList>
    </citation>
    <scope>IDENTIFICATION</scope>
    <source>
        <strain evidence="4">cv. Bd21</strain>
    </source>
</reference>
<protein>
    <submittedName>
        <fullName evidence="3 4">Uncharacterized protein</fullName>
    </submittedName>
</protein>
<keyword evidence="2" id="KW-0472">Membrane</keyword>